<accession>A0A017SJD7</accession>
<reference evidence="2" key="1">
    <citation type="journal article" date="2014" name="Nat. Commun.">
        <title>Genomic adaptations of the halophilic Dead Sea filamentous fungus Eurotium rubrum.</title>
        <authorList>
            <person name="Kis-Papo T."/>
            <person name="Weig A.R."/>
            <person name="Riley R."/>
            <person name="Persoh D."/>
            <person name="Salamov A."/>
            <person name="Sun H."/>
            <person name="Lipzen A."/>
            <person name="Wasser S.P."/>
            <person name="Rambold G."/>
            <person name="Grigoriev I.V."/>
            <person name="Nevo E."/>
        </authorList>
    </citation>
    <scope>NUCLEOTIDE SEQUENCE [LARGE SCALE GENOMIC DNA]</scope>
    <source>
        <strain evidence="2">CBS 135680</strain>
    </source>
</reference>
<dbReference type="EMBL" id="KK088418">
    <property type="protein sequence ID" value="EYE96435.1"/>
    <property type="molecule type" value="Genomic_DNA"/>
</dbReference>
<proteinExistence type="predicted"/>
<dbReference type="GeneID" id="63696608"/>
<protein>
    <submittedName>
        <fullName evidence="1">Uncharacterized protein</fullName>
    </submittedName>
</protein>
<sequence length="121" mass="13858">MEVLKEYFSRAMVLRSKEYAASCDEQWWHREFLLRHLPSLLACHPLSFPHGTLALGRILAREIHNPLSWTEEYKVVAIGKQRDGALHTRNMPVPITISSGMRTGQSILRSSSTLGQWKLLC</sequence>
<dbReference type="HOGENOM" id="CLU_2037572_0_0_1"/>
<keyword evidence="2" id="KW-1185">Reference proteome</keyword>
<dbReference type="Proteomes" id="UP000019804">
    <property type="component" value="Unassembled WGS sequence"/>
</dbReference>
<dbReference type="AlphaFoldDB" id="A0A017SJD7"/>
<dbReference type="RefSeq" id="XP_040640123.1">
    <property type="nucleotide sequence ID" value="XM_040781484.1"/>
</dbReference>
<evidence type="ECO:0000313" key="1">
    <source>
        <dbReference type="EMBL" id="EYE96435.1"/>
    </source>
</evidence>
<name>A0A017SJD7_ASPRC</name>
<dbReference type="OrthoDB" id="4177236at2759"/>
<organism evidence="1 2">
    <name type="scientific">Aspergillus ruber (strain CBS 135680)</name>
    <dbReference type="NCBI Taxonomy" id="1388766"/>
    <lineage>
        <taxon>Eukaryota</taxon>
        <taxon>Fungi</taxon>
        <taxon>Dikarya</taxon>
        <taxon>Ascomycota</taxon>
        <taxon>Pezizomycotina</taxon>
        <taxon>Eurotiomycetes</taxon>
        <taxon>Eurotiomycetidae</taxon>
        <taxon>Eurotiales</taxon>
        <taxon>Aspergillaceae</taxon>
        <taxon>Aspergillus</taxon>
        <taxon>Aspergillus subgen. Aspergillus</taxon>
    </lineage>
</organism>
<evidence type="ECO:0000313" key="2">
    <source>
        <dbReference type="Proteomes" id="UP000019804"/>
    </source>
</evidence>
<gene>
    <name evidence="1" type="ORF">EURHEDRAFT_410958</name>
</gene>